<reference evidence="1 2" key="1">
    <citation type="journal article" date="2018" name="PLoS Genet.">
        <title>Population sequencing reveals clonal diversity and ancestral inbreeding in the grapevine cultivar Chardonnay.</title>
        <authorList>
            <person name="Roach M.J."/>
            <person name="Johnson D.L."/>
            <person name="Bohlmann J."/>
            <person name="van Vuuren H.J."/>
            <person name="Jones S.J."/>
            <person name="Pretorius I.S."/>
            <person name="Schmidt S.A."/>
            <person name="Borneman A.R."/>
        </authorList>
    </citation>
    <scope>NUCLEOTIDE SEQUENCE [LARGE SCALE GENOMIC DNA]</scope>
    <source>
        <strain evidence="2">cv. Chardonnay</strain>
        <tissue evidence="1">Leaf</tissue>
    </source>
</reference>
<sequence>MSGSFHSLKAFKKFSLDGHRIIGRLYWIPIPFKWGPTPFRFENMWLQHHSFKECFSSWWREFEGNGWEGHKFMRKL</sequence>
<accession>A0A438IKK1</accession>
<dbReference type="AlphaFoldDB" id="A0A438IKK1"/>
<protein>
    <submittedName>
        <fullName evidence="1">Uncharacterized protein</fullName>
    </submittedName>
</protein>
<gene>
    <name evidence="1" type="ORF">CK203_030004</name>
</gene>
<dbReference type="Proteomes" id="UP000288805">
    <property type="component" value="Unassembled WGS sequence"/>
</dbReference>
<evidence type="ECO:0000313" key="1">
    <source>
        <dbReference type="EMBL" id="RVW97165.1"/>
    </source>
</evidence>
<evidence type="ECO:0000313" key="2">
    <source>
        <dbReference type="Proteomes" id="UP000288805"/>
    </source>
</evidence>
<comment type="caution">
    <text evidence="1">The sequence shown here is derived from an EMBL/GenBank/DDBJ whole genome shotgun (WGS) entry which is preliminary data.</text>
</comment>
<name>A0A438IKK1_VITVI</name>
<organism evidence="1 2">
    <name type="scientific">Vitis vinifera</name>
    <name type="common">Grape</name>
    <dbReference type="NCBI Taxonomy" id="29760"/>
    <lineage>
        <taxon>Eukaryota</taxon>
        <taxon>Viridiplantae</taxon>
        <taxon>Streptophyta</taxon>
        <taxon>Embryophyta</taxon>
        <taxon>Tracheophyta</taxon>
        <taxon>Spermatophyta</taxon>
        <taxon>Magnoliopsida</taxon>
        <taxon>eudicotyledons</taxon>
        <taxon>Gunneridae</taxon>
        <taxon>Pentapetalae</taxon>
        <taxon>rosids</taxon>
        <taxon>Vitales</taxon>
        <taxon>Vitaceae</taxon>
        <taxon>Viteae</taxon>
        <taxon>Vitis</taxon>
    </lineage>
</organism>
<proteinExistence type="predicted"/>
<dbReference type="EMBL" id="QGNW01000103">
    <property type="protein sequence ID" value="RVW97165.1"/>
    <property type="molecule type" value="Genomic_DNA"/>
</dbReference>